<feature type="transmembrane region" description="Helical" evidence="1">
    <location>
        <begin position="314"/>
        <end position="331"/>
    </location>
</feature>
<keyword evidence="1" id="KW-0812">Transmembrane</keyword>
<feature type="transmembrane region" description="Helical" evidence="1">
    <location>
        <begin position="20"/>
        <end position="44"/>
    </location>
</feature>
<dbReference type="PANTHER" id="PTHR43471">
    <property type="entry name" value="ABC TRANSPORTER PERMEASE"/>
    <property type="match status" value="1"/>
</dbReference>
<reference evidence="2 3" key="1">
    <citation type="journal article" date="2020" name="Extremophiles">
        <title>Genomic analysis of Caldalkalibacillus thermarum TA2.A1 reveals aerobic alkaliphilic metabolism and evolutionary hallmarks linking alkaliphilic bacteria and plant life.</title>
        <authorList>
            <person name="de Jong S.I."/>
            <person name="van den Broek M.A."/>
            <person name="Merkel A.Y."/>
            <person name="de la Torre Cortes P."/>
            <person name="Kalamorz F."/>
            <person name="Cook G.M."/>
            <person name="van Loosdrecht M.C.M."/>
            <person name="McMillan D.G.G."/>
        </authorList>
    </citation>
    <scope>NUCLEOTIDE SEQUENCE [LARGE SCALE GENOMIC DNA]</scope>
    <source>
        <strain evidence="2 3">TA2.A1</strain>
    </source>
</reference>
<dbReference type="PANTHER" id="PTHR43471:SF3">
    <property type="entry name" value="ABC TRANSPORTER PERMEASE PROTEIN NATB"/>
    <property type="match status" value="1"/>
</dbReference>
<dbReference type="Pfam" id="PF12679">
    <property type="entry name" value="ABC2_membrane_2"/>
    <property type="match status" value="1"/>
</dbReference>
<dbReference type="Gene3D" id="3.40.1710.10">
    <property type="entry name" value="abc type-2 transporter like domain"/>
    <property type="match status" value="1"/>
</dbReference>
<feature type="transmembrane region" description="Helical" evidence="1">
    <location>
        <begin position="278"/>
        <end position="302"/>
    </location>
</feature>
<proteinExistence type="predicted"/>
<accession>A0A8X8I737</accession>
<evidence type="ECO:0000313" key="2">
    <source>
        <dbReference type="EMBL" id="QZT34917.1"/>
    </source>
</evidence>
<dbReference type="KEGG" id="cthu:HUR95_06625"/>
<dbReference type="RefSeq" id="WP_222823115.1">
    <property type="nucleotide sequence ID" value="NZ_CP082237.1"/>
</dbReference>
<evidence type="ECO:0000256" key="1">
    <source>
        <dbReference type="SAM" id="Phobius"/>
    </source>
</evidence>
<dbReference type="GO" id="GO:0005886">
    <property type="term" value="C:plasma membrane"/>
    <property type="evidence" value="ECO:0007669"/>
    <property type="project" value="UniProtKB-SubCell"/>
</dbReference>
<keyword evidence="1" id="KW-1133">Transmembrane helix</keyword>
<protein>
    <submittedName>
        <fullName evidence="2">ABC transporter permease subunit</fullName>
    </submittedName>
</protein>
<keyword evidence="1" id="KW-0472">Membrane</keyword>
<keyword evidence="3" id="KW-1185">Reference proteome</keyword>
<evidence type="ECO:0000313" key="3">
    <source>
        <dbReference type="Proteomes" id="UP000825179"/>
    </source>
</evidence>
<dbReference type="GO" id="GO:0140359">
    <property type="term" value="F:ABC-type transporter activity"/>
    <property type="evidence" value="ECO:0007669"/>
    <property type="project" value="InterPro"/>
</dbReference>
<sequence>MFKQSWPIFKKEMTDLFRDWKTWMTSILLPVVLYPAIMFLIGFIMQSTVENAQSDIPITINDPSGIIEAHLSQHNVFRILPPKDDVEQAIRQGEIRFHVEVDPHFESQLANMESGSIIIYYDRSNSNSEIAYAVLREMLAQKSTQLLEERLAALGLSDAAIQPLEIKDVSVAPEGQEIGSFLSFIIPLFLLISCISGGLPASTDLVAGEKERGTLEALITTPVGGGAIMTGKLLTVTVMSFLSAILTFLSLILVFAVIPVLFPLYLPEGNIVSSIFTSEFFLVSVMLLLLVSAMIGALQLSISTVAKSFKEAQAYNTIVVFAVMLPVYLLMMTPAVELPFHYFWLPVINVVAIFKEVFAGLIHPLHLFISMISSLFYVVAAIVLFAYLFKKERFILK</sequence>
<feature type="transmembrane region" description="Helical" evidence="1">
    <location>
        <begin position="368"/>
        <end position="389"/>
    </location>
</feature>
<organism evidence="2 3">
    <name type="scientific">Caldalkalibacillus thermarum (strain TA2.A1)</name>
    <dbReference type="NCBI Taxonomy" id="986075"/>
    <lineage>
        <taxon>Bacteria</taxon>
        <taxon>Bacillati</taxon>
        <taxon>Bacillota</taxon>
        <taxon>Bacilli</taxon>
        <taxon>Bacillales</taxon>
        <taxon>Bacillaceae</taxon>
        <taxon>Caldalkalibacillus</taxon>
    </lineage>
</organism>
<feature type="transmembrane region" description="Helical" evidence="1">
    <location>
        <begin position="241"/>
        <end position="266"/>
    </location>
</feature>
<dbReference type="EMBL" id="CP082237">
    <property type="protein sequence ID" value="QZT34917.1"/>
    <property type="molecule type" value="Genomic_DNA"/>
</dbReference>
<name>A0A8X8I737_CALTT</name>
<feature type="transmembrane region" description="Helical" evidence="1">
    <location>
        <begin position="181"/>
        <end position="201"/>
    </location>
</feature>
<gene>
    <name evidence="2" type="ORF">HUR95_06625</name>
</gene>
<dbReference type="Proteomes" id="UP000825179">
    <property type="component" value="Chromosome"/>
</dbReference>
<dbReference type="AlphaFoldDB" id="A0A8X8I737"/>